<evidence type="ECO:0000313" key="1">
    <source>
        <dbReference type="EMBL" id="MBB5727410.1"/>
    </source>
</evidence>
<protein>
    <recommendedName>
        <fullName evidence="3">Secreted protein</fullName>
    </recommendedName>
</protein>
<gene>
    <name evidence="1" type="ORF">FHS97_003366</name>
</gene>
<organism evidence="1 2">
    <name type="scientific">Sphingomonas endophytica</name>
    <dbReference type="NCBI Taxonomy" id="869719"/>
    <lineage>
        <taxon>Bacteria</taxon>
        <taxon>Pseudomonadati</taxon>
        <taxon>Pseudomonadota</taxon>
        <taxon>Alphaproteobacteria</taxon>
        <taxon>Sphingomonadales</taxon>
        <taxon>Sphingomonadaceae</taxon>
        <taxon>Sphingomonas</taxon>
    </lineage>
</organism>
<evidence type="ECO:0000313" key="2">
    <source>
        <dbReference type="Proteomes" id="UP000560131"/>
    </source>
</evidence>
<evidence type="ECO:0008006" key="3">
    <source>
        <dbReference type="Google" id="ProtNLM"/>
    </source>
</evidence>
<dbReference type="EMBL" id="JACIJN010000014">
    <property type="protein sequence ID" value="MBB5727410.1"/>
    <property type="molecule type" value="Genomic_DNA"/>
</dbReference>
<dbReference type="RefSeq" id="WP_184040651.1">
    <property type="nucleotide sequence ID" value="NZ_JACIJN010000014.1"/>
</dbReference>
<sequence length="114" mass="11719">MSLRVVPFFQFARTAAIVVLAVMMLVRLGPLCETVAMAATPIASATMDCADTPGHTPTKKIPPSACAMPCAAMPGETIAQIEPIPFAPLSPWAVAHSGLLGLTSAPATPPPQIV</sequence>
<comment type="caution">
    <text evidence="1">The sequence shown here is derived from an EMBL/GenBank/DDBJ whole genome shotgun (WGS) entry which is preliminary data.</text>
</comment>
<dbReference type="Proteomes" id="UP000560131">
    <property type="component" value="Unassembled WGS sequence"/>
</dbReference>
<accession>A0ABR6N9F7</accession>
<keyword evidence="2" id="KW-1185">Reference proteome</keyword>
<proteinExistence type="predicted"/>
<name>A0ABR6N9F7_9SPHN</name>
<reference evidence="1 2" key="1">
    <citation type="submission" date="2020-08" db="EMBL/GenBank/DDBJ databases">
        <title>Genomic Encyclopedia of Type Strains, Phase IV (KMG-IV): sequencing the most valuable type-strain genomes for metagenomic binning, comparative biology and taxonomic classification.</title>
        <authorList>
            <person name="Goeker M."/>
        </authorList>
    </citation>
    <scope>NUCLEOTIDE SEQUENCE [LARGE SCALE GENOMIC DNA]</scope>
    <source>
        <strain evidence="1 2">DSM 101535</strain>
    </source>
</reference>